<dbReference type="Proteomes" id="UP000188726">
    <property type="component" value="Unassembled WGS sequence"/>
</dbReference>
<dbReference type="Pfam" id="PF13098">
    <property type="entry name" value="Thioredoxin_2"/>
    <property type="match status" value="1"/>
</dbReference>
<dbReference type="SUPFAM" id="SSF52833">
    <property type="entry name" value="Thioredoxin-like"/>
    <property type="match status" value="1"/>
</dbReference>
<evidence type="ECO:0000313" key="3">
    <source>
        <dbReference type="Proteomes" id="UP000188726"/>
    </source>
</evidence>
<dbReference type="InterPro" id="IPR012336">
    <property type="entry name" value="Thioredoxin-like_fold"/>
</dbReference>
<dbReference type="AlphaFoldDB" id="A0AB36K3S8"/>
<organism evidence="2 3">
    <name type="scientific">Salinivibrio kushneri</name>
    <dbReference type="NCBI Taxonomy" id="1908198"/>
    <lineage>
        <taxon>Bacteria</taxon>
        <taxon>Pseudomonadati</taxon>
        <taxon>Pseudomonadota</taxon>
        <taxon>Gammaproteobacteria</taxon>
        <taxon>Vibrionales</taxon>
        <taxon>Vibrionaceae</taxon>
        <taxon>Salinivibrio</taxon>
    </lineage>
</organism>
<dbReference type="PANTHER" id="PTHR32234:SF0">
    <property type="entry name" value="THIOL:DISULFIDE INTERCHANGE PROTEIN DSBD"/>
    <property type="match status" value="1"/>
</dbReference>
<dbReference type="Gene3D" id="3.40.30.10">
    <property type="entry name" value="Glutaredoxin"/>
    <property type="match status" value="1"/>
</dbReference>
<dbReference type="InterPro" id="IPR036249">
    <property type="entry name" value="Thioredoxin-like_sf"/>
</dbReference>
<dbReference type="PANTHER" id="PTHR32234">
    <property type="entry name" value="THIOL:DISULFIDE INTERCHANGE PROTEIN DSBD"/>
    <property type="match status" value="1"/>
</dbReference>
<accession>A0AB36K3S8</accession>
<reference evidence="2 3" key="1">
    <citation type="journal article" date="2017" name="Genome Announc.">
        <title>Draft Genome Sequences of Salinivibrio proteolyticus, Salinivibrio sharmensis, Salinivibrio siamensis, Salinivibrio costicola subsp. alcaliphilus, Salinivibrio costicola subsp. vallismortis, and 29 New Isolates Belonging to the Genus Salinivibrio.</title>
        <authorList>
            <person name="Lopez-Hermoso C."/>
            <person name="de la Haba R.R."/>
            <person name="Sanchez-Porro C."/>
            <person name="Bayliss S.C."/>
            <person name="Feil E.J."/>
            <person name="Ventosa A."/>
        </authorList>
    </citation>
    <scope>NUCLEOTIDE SEQUENCE [LARGE SCALE GENOMIC DNA]</scope>
    <source>
        <strain evidence="2 3">IC202</strain>
    </source>
</reference>
<gene>
    <name evidence="2" type="ORF">BZG09_12980</name>
</gene>
<sequence>MRQGRRFALTAGLLIAALGAGALYIVRSQQVTAPPKASDTAPAFITVNSQAALDAELASAAANQQIALVDYYADWCIPCKQFAQKTFTDPAVAQQLSHMHRIKVNLSDNRPDDFALMRSQDVAGLPTLDFWLANGERNATARITGFLAPQAFMAHLRQHGLQHEVKSEH</sequence>
<dbReference type="PROSITE" id="PS51352">
    <property type="entry name" value="THIOREDOXIN_2"/>
    <property type="match status" value="1"/>
</dbReference>
<feature type="domain" description="Thioredoxin" evidence="1">
    <location>
        <begin position="35"/>
        <end position="161"/>
    </location>
</feature>
<proteinExistence type="predicted"/>
<name>A0AB36K3S8_9GAMM</name>
<dbReference type="GO" id="GO:0015035">
    <property type="term" value="F:protein-disulfide reductase activity"/>
    <property type="evidence" value="ECO:0007669"/>
    <property type="project" value="TreeGrafter"/>
</dbReference>
<dbReference type="GO" id="GO:0045454">
    <property type="term" value="P:cell redox homeostasis"/>
    <property type="evidence" value="ECO:0007669"/>
    <property type="project" value="TreeGrafter"/>
</dbReference>
<evidence type="ECO:0000259" key="1">
    <source>
        <dbReference type="PROSITE" id="PS51352"/>
    </source>
</evidence>
<dbReference type="RefSeq" id="WP_077459091.1">
    <property type="nucleotide sequence ID" value="NZ_MUEN01000035.1"/>
</dbReference>
<evidence type="ECO:0000313" key="2">
    <source>
        <dbReference type="EMBL" id="OOE42646.1"/>
    </source>
</evidence>
<dbReference type="EMBL" id="MUEO01000037">
    <property type="protein sequence ID" value="OOE42646.1"/>
    <property type="molecule type" value="Genomic_DNA"/>
</dbReference>
<comment type="caution">
    <text evidence="2">The sequence shown here is derived from an EMBL/GenBank/DDBJ whole genome shotgun (WGS) entry which is preliminary data.</text>
</comment>
<protein>
    <recommendedName>
        <fullName evidence="1">Thioredoxin domain-containing protein</fullName>
    </recommendedName>
</protein>
<dbReference type="InterPro" id="IPR013766">
    <property type="entry name" value="Thioredoxin_domain"/>
</dbReference>